<dbReference type="RefSeq" id="WP_394823855.1">
    <property type="nucleotide sequence ID" value="NZ_CP089984.1"/>
</dbReference>
<keyword evidence="2" id="KW-0812">Transmembrane</keyword>
<dbReference type="EMBL" id="CP089984">
    <property type="protein sequence ID" value="WXB14235.1"/>
    <property type="molecule type" value="Genomic_DNA"/>
</dbReference>
<evidence type="ECO:0000256" key="1">
    <source>
        <dbReference type="SAM" id="MobiDB-lite"/>
    </source>
</evidence>
<name>A0ABZ2LYP9_9BACT</name>
<reference evidence="4 5" key="1">
    <citation type="submission" date="2021-12" db="EMBL/GenBank/DDBJ databases">
        <title>Discovery of the Pendulisporaceae a myxobacterial family with distinct sporulation behavior and unique specialized metabolism.</title>
        <authorList>
            <person name="Garcia R."/>
            <person name="Popoff A."/>
            <person name="Bader C.D."/>
            <person name="Loehr J."/>
            <person name="Walesch S."/>
            <person name="Walt C."/>
            <person name="Boldt J."/>
            <person name="Bunk B."/>
            <person name="Haeckl F.J.F.P.J."/>
            <person name="Gunesch A.P."/>
            <person name="Birkelbach J."/>
            <person name="Nuebel U."/>
            <person name="Pietschmann T."/>
            <person name="Bach T."/>
            <person name="Mueller R."/>
        </authorList>
    </citation>
    <scope>NUCLEOTIDE SEQUENCE [LARGE SCALE GENOMIC DNA]</scope>
    <source>
        <strain evidence="4 5">MSr11954</strain>
    </source>
</reference>
<sequence>MRFLVMLALPLAPAAFENAAHAQQQQQQQQQQQGENGLAAARKLFAEALRAEEKGNFAEALEKFRRVAQVKDTVPVRYRIAACLEGLGQLKEALRAYQAAIDLGAGDPKDLEVVRDAKRHTSSLGERIPQLTLTVSPRAPSSSEVRIDGDPLPVAELGKPIPLDPGTHDVTASAPDTVPFRTQITLPERARLSLLVPLDPKPAPKNEEHRTALPPPASPPSAITAPEAPAQTASSSSSSSARTTGGWIAVGAGAALLVGAGVTLALRQSDISKLEDACPNNVCPGEREDELSSIRSRAQAEGPIAGVLAGLGAVGIGVGTYILLSKPHPNASTGAGSNVNFLNGARGELRLGGRPAPGGGRLVLTTTF</sequence>
<keyword evidence="2" id="KW-1133">Transmembrane helix</keyword>
<proteinExistence type="predicted"/>
<keyword evidence="5" id="KW-1185">Reference proteome</keyword>
<feature type="compositionally biased region" description="Basic and acidic residues" evidence="1">
    <location>
        <begin position="202"/>
        <end position="211"/>
    </location>
</feature>
<protein>
    <recommendedName>
        <fullName evidence="6">Tetratricopeptide repeat protein</fullName>
    </recommendedName>
</protein>
<keyword evidence="3" id="KW-0732">Signal</keyword>
<keyword evidence="2" id="KW-0472">Membrane</keyword>
<feature type="transmembrane region" description="Helical" evidence="2">
    <location>
        <begin position="245"/>
        <end position="266"/>
    </location>
</feature>
<evidence type="ECO:0000256" key="2">
    <source>
        <dbReference type="SAM" id="Phobius"/>
    </source>
</evidence>
<feature type="transmembrane region" description="Helical" evidence="2">
    <location>
        <begin position="304"/>
        <end position="324"/>
    </location>
</feature>
<feature type="chain" id="PRO_5046528225" description="Tetratricopeptide repeat protein" evidence="3">
    <location>
        <begin position="23"/>
        <end position="368"/>
    </location>
</feature>
<feature type="compositionally biased region" description="Low complexity" evidence="1">
    <location>
        <begin position="220"/>
        <end position="243"/>
    </location>
</feature>
<evidence type="ECO:0000256" key="3">
    <source>
        <dbReference type="SAM" id="SignalP"/>
    </source>
</evidence>
<evidence type="ECO:0008006" key="6">
    <source>
        <dbReference type="Google" id="ProtNLM"/>
    </source>
</evidence>
<feature type="region of interest" description="Disordered" evidence="1">
    <location>
        <begin position="191"/>
        <end position="243"/>
    </location>
</feature>
<dbReference type="SUPFAM" id="SSF48452">
    <property type="entry name" value="TPR-like"/>
    <property type="match status" value="1"/>
</dbReference>
<feature type="signal peptide" evidence="3">
    <location>
        <begin position="1"/>
        <end position="22"/>
    </location>
</feature>
<accession>A0ABZ2LYP9</accession>
<organism evidence="4 5">
    <name type="scientific">Pendulispora albinea</name>
    <dbReference type="NCBI Taxonomy" id="2741071"/>
    <lineage>
        <taxon>Bacteria</taxon>
        <taxon>Pseudomonadati</taxon>
        <taxon>Myxococcota</taxon>
        <taxon>Myxococcia</taxon>
        <taxon>Myxococcales</taxon>
        <taxon>Sorangiineae</taxon>
        <taxon>Pendulisporaceae</taxon>
        <taxon>Pendulispora</taxon>
    </lineage>
</organism>
<dbReference type="Gene3D" id="1.25.40.10">
    <property type="entry name" value="Tetratricopeptide repeat domain"/>
    <property type="match status" value="1"/>
</dbReference>
<gene>
    <name evidence="4" type="ORF">LZC94_41220</name>
</gene>
<dbReference type="Proteomes" id="UP001370348">
    <property type="component" value="Chromosome"/>
</dbReference>
<evidence type="ECO:0000313" key="4">
    <source>
        <dbReference type="EMBL" id="WXB14235.1"/>
    </source>
</evidence>
<evidence type="ECO:0000313" key="5">
    <source>
        <dbReference type="Proteomes" id="UP001370348"/>
    </source>
</evidence>
<dbReference type="InterPro" id="IPR011990">
    <property type="entry name" value="TPR-like_helical_dom_sf"/>
</dbReference>